<dbReference type="Pfam" id="PF01546">
    <property type="entry name" value="Peptidase_M20"/>
    <property type="match status" value="1"/>
</dbReference>
<dbReference type="InterPro" id="IPR002933">
    <property type="entry name" value="Peptidase_M20"/>
</dbReference>
<dbReference type="GO" id="GO:0004046">
    <property type="term" value="F:aminoacylase activity"/>
    <property type="evidence" value="ECO:0007669"/>
    <property type="project" value="TreeGrafter"/>
</dbReference>
<protein>
    <recommendedName>
        <fullName evidence="2">Peptidase M20 dimerisation domain-containing protein</fullName>
    </recommendedName>
</protein>
<dbReference type="FunFam" id="1.10.150.900:FF:000001">
    <property type="entry name" value="Aminoacylase-1, putative"/>
    <property type="match status" value="1"/>
</dbReference>
<sequence length="110" mass="12464">MTQNDPKRQTPSHNVSSIDRKKSPFWATFQDTMEGQLKVKLECEIFPAGTDGRYMRQAGMPVYGFSPMANTPIMLHDHNEALKASTYLEGIKVYEKLIPALANLPKELHD</sequence>
<dbReference type="PANTHER" id="PTHR45892">
    <property type="entry name" value="AMINOACYLASE-1"/>
    <property type="match status" value="1"/>
</dbReference>
<evidence type="ECO:0008006" key="2">
    <source>
        <dbReference type="Google" id="ProtNLM"/>
    </source>
</evidence>
<dbReference type="AlphaFoldDB" id="A0A7S4DLV3"/>
<dbReference type="Gene3D" id="1.10.150.900">
    <property type="match status" value="1"/>
</dbReference>
<proteinExistence type="predicted"/>
<accession>A0A7S4DLV3</accession>
<evidence type="ECO:0000313" key="1">
    <source>
        <dbReference type="EMBL" id="CAE0657021.1"/>
    </source>
</evidence>
<dbReference type="PANTHER" id="PTHR45892:SF1">
    <property type="entry name" value="AMINOACYLASE-1"/>
    <property type="match status" value="1"/>
</dbReference>
<dbReference type="EMBL" id="HBIV01011516">
    <property type="protein sequence ID" value="CAE0657021.1"/>
    <property type="molecule type" value="Transcribed_RNA"/>
</dbReference>
<gene>
    <name evidence="1" type="ORF">LGLO00237_LOCUS8588</name>
</gene>
<reference evidence="1" key="1">
    <citation type="submission" date="2021-01" db="EMBL/GenBank/DDBJ databases">
        <authorList>
            <person name="Corre E."/>
            <person name="Pelletier E."/>
            <person name="Niang G."/>
            <person name="Scheremetjew M."/>
            <person name="Finn R."/>
            <person name="Kale V."/>
            <person name="Holt S."/>
            <person name="Cochrane G."/>
            <person name="Meng A."/>
            <person name="Brown T."/>
            <person name="Cohen L."/>
        </authorList>
    </citation>
    <scope>NUCLEOTIDE SEQUENCE</scope>
    <source>
        <strain evidence="1">CCCM811</strain>
    </source>
</reference>
<organism evidence="1">
    <name type="scientific">Lotharella globosa</name>
    <dbReference type="NCBI Taxonomy" id="91324"/>
    <lineage>
        <taxon>Eukaryota</taxon>
        <taxon>Sar</taxon>
        <taxon>Rhizaria</taxon>
        <taxon>Cercozoa</taxon>
        <taxon>Chlorarachniophyceae</taxon>
        <taxon>Lotharella</taxon>
    </lineage>
</organism>
<dbReference type="SUPFAM" id="SSF53187">
    <property type="entry name" value="Zn-dependent exopeptidases"/>
    <property type="match status" value="1"/>
</dbReference>
<name>A0A7S4DLV3_9EUKA</name>
<dbReference type="InterPro" id="IPR052083">
    <property type="entry name" value="Aminoacylase-1_M20A"/>
</dbReference>